<feature type="compositionally biased region" description="Basic and acidic residues" evidence="1">
    <location>
        <begin position="14"/>
        <end position="23"/>
    </location>
</feature>
<reference evidence="2 3" key="1">
    <citation type="journal article" date="2016" name="Mol. Biol. Evol.">
        <title>Comparative Genomics of Early-Diverging Mushroom-Forming Fungi Provides Insights into the Origins of Lignocellulose Decay Capabilities.</title>
        <authorList>
            <person name="Nagy L.G."/>
            <person name="Riley R."/>
            <person name="Tritt A."/>
            <person name="Adam C."/>
            <person name="Daum C."/>
            <person name="Floudas D."/>
            <person name="Sun H."/>
            <person name="Yadav J.S."/>
            <person name="Pangilinan J."/>
            <person name="Larsson K.H."/>
            <person name="Matsuura K."/>
            <person name="Barry K."/>
            <person name="Labutti K."/>
            <person name="Kuo R."/>
            <person name="Ohm R.A."/>
            <person name="Bhattacharya S.S."/>
            <person name="Shirouzu T."/>
            <person name="Yoshinaga Y."/>
            <person name="Martin F.M."/>
            <person name="Grigoriev I.V."/>
            <person name="Hibbett D.S."/>
        </authorList>
    </citation>
    <scope>NUCLEOTIDE SEQUENCE [LARGE SCALE GENOMIC DNA]</scope>
    <source>
        <strain evidence="2 3">HHB12029</strain>
    </source>
</reference>
<feature type="region of interest" description="Disordered" evidence="1">
    <location>
        <begin position="40"/>
        <end position="69"/>
    </location>
</feature>
<proteinExistence type="predicted"/>
<dbReference type="InParanoid" id="A0A165MVB9"/>
<dbReference type="EMBL" id="KV425906">
    <property type="protein sequence ID" value="KZV99815.1"/>
    <property type="molecule type" value="Genomic_DNA"/>
</dbReference>
<evidence type="ECO:0000313" key="3">
    <source>
        <dbReference type="Proteomes" id="UP000077266"/>
    </source>
</evidence>
<gene>
    <name evidence="2" type="ORF">EXIGLDRAFT_697697</name>
</gene>
<protein>
    <submittedName>
        <fullName evidence="2">Uncharacterized protein</fullName>
    </submittedName>
</protein>
<organism evidence="2 3">
    <name type="scientific">Exidia glandulosa HHB12029</name>
    <dbReference type="NCBI Taxonomy" id="1314781"/>
    <lineage>
        <taxon>Eukaryota</taxon>
        <taxon>Fungi</taxon>
        <taxon>Dikarya</taxon>
        <taxon>Basidiomycota</taxon>
        <taxon>Agaricomycotina</taxon>
        <taxon>Agaricomycetes</taxon>
        <taxon>Auriculariales</taxon>
        <taxon>Exidiaceae</taxon>
        <taxon>Exidia</taxon>
    </lineage>
</organism>
<sequence>MLSVGRWDTVGPMDRVRKEKERGQATNIQAMLPHAHLGIGVTHGASEPVPGAPANAIDDVDTDTNAAEDGTNTMEDVVHTVDEAAHTTEESLHAAVSVGISASTGTGASTGASE</sequence>
<dbReference type="Proteomes" id="UP000077266">
    <property type="component" value="Unassembled WGS sequence"/>
</dbReference>
<evidence type="ECO:0000256" key="1">
    <source>
        <dbReference type="SAM" id="MobiDB-lite"/>
    </source>
</evidence>
<evidence type="ECO:0000313" key="2">
    <source>
        <dbReference type="EMBL" id="KZV99815.1"/>
    </source>
</evidence>
<name>A0A165MVB9_EXIGL</name>
<dbReference type="AlphaFoldDB" id="A0A165MVB9"/>
<keyword evidence="3" id="KW-1185">Reference proteome</keyword>
<accession>A0A165MVB9</accession>
<feature type="region of interest" description="Disordered" evidence="1">
    <location>
        <begin position="1"/>
        <end position="23"/>
    </location>
</feature>